<organism evidence="1 2">
    <name type="scientific">Leptospira borgpetersenii serovar Hardjo-bovis str. Sponselee</name>
    <dbReference type="NCBI Taxonomy" id="1303729"/>
    <lineage>
        <taxon>Bacteria</taxon>
        <taxon>Pseudomonadati</taxon>
        <taxon>Spirochaetota</taxon>
        <taxon>Spirochaetia</taxon>
        <taxon>Leptospirales</taxon>
        <taxon>Leptospiraceae</taxon>
        <taxon>Leptospira</taxon>
    </lineage>
</organism>
<dbReference type="AlphaFoldDB" id="M6BKZ7"/>
<proteinExistence type="predicted"/>
<accession>M6BKZ7</accession>
<dbReference type="Proteomes" id="UP000011873">
    <property type="component" value="Unassembled WGS sequence"/>
</dbReference>
<comment type="caution">
    <text evidence="1">The sequence shown here is derived from an EMBL/GenBank/DDBJ whole genome shotgun (WGS) entry which is preliminary data.</text>
</comment>
<evidence type="ECO:0000313" key="1">
    <source>
        <dbReference type="EMBL" id="EMJ79261.1"/>
    </source>
</evidence>
<protein>
    <submittedName>
        <fullName evidence="1">Uncharacterized protein</fullName>
    </submittedName>
</protein>
<evidence type="ECO:0000313" key="2">
    <source>
        <dbReference type="Proteomes" id="UP000011873"/>
    </source>
</evidence>
<dbReference type="EMBL" id="ANMU01000133">
    <property type="protein sequence ID" value="EMJ79261.1"/>
    <property type="molecule type" value="Genomic_DNA"/>
</dbReference>
<sequence>MSSSSVRYKVFDYSLHQENSTQRFLNLDLAFDGSRDRARCGIGTTGNLLLEKEA</sequence>
<name>M6BKZ7_LEPBO</name>
<reference evidence="1 2" key="1">
    <citation type="submission" date="2013-01" db="EMBL/GenBank/DDBJ databases">
        <authorList>
            <person name="Harkins D.M."/>
            <person name="Durkin A.S."/>
            <person name="Brinkac L.M."/>
            <person name="Haft D.H."/>
            <person name="Selengut J.D."/>
            <person name="Sanka R."/>
            <person name="DePew J."/>
            <person name="Purushe J."/>
            <person name="Galloway R.L."/>
            <person name="Vinetz J.M."/>
            <person name="Sutton G.G."/>
            <person name="Nierman W.C."/>
            <person name="Fouts D.E."/>
        </authorList>
    </citation>
    <scope>NUCLEOTIDE SEQUENCE [LARGE SCALE GENOMIC DNA]</scope>
    <source>
        <strain evidence="1 2">Sponselee CDC</strain>
    </source>
</reference>
<gene>
    <name evidence="1" type="ORF">LEP1GSC016_0165</name>
</gene>